<dbReference type="SUPFAM" id="SSF53850">
    <property type="entry name" value="Periplasmic binding protein-like II"/>
    <property type="match status" value="1"/>
</dbReference>
<keyword evidence="3 6" id="KW-0472">Membrane</keyword>
<keyword evidence="6" id="KW-1133">Transmembrane helix</keyword>
<protein>
    <recommendedName>
        <fullName evidence="9">Extracellular solute-binding protein</fullName>
    </recommendedName>
</protein>
<proteinExistence type="predicted"/>
<dbReference type="Pfam" id="PF01547">
    <property type="entry name" value="SBP_bac_1"/>
    <property type="match status" value="1"/>
</dbReference>
<dbReference type="InterPro" id="IPR050490">
    <property type="entry name" value="Bact_solute-bd_prot1"/>
</dbReference>
<evidence type="ECO:0008006" key="9">
    <source>
        <dbReference type="Google" id="ProtNLM"/>
    </source>
</evidence>
<evidence type="ECO:0000313" key="7">
    <source>
        <dbReference type="EMBL" id="GIO32554.1"/>
    </source>
</evidence>
<feature type="transmembrane region" description="Helical" evidence="6">
    <location>
        <begin position="66"/>
        <end position="85"/>
    </location>
</feature>
<evidence type="ECO:0000256" key="3">
    <source>
        <dbReference type="ARBA" id="ARBA00023136"/>
    </source>
</evidence>
<evidence type="ECO:0000256" key="4">
    <source>
        <dbReference type="ARBA" id="ARBA00023139"/>
    </source>
</evidence>
<dbReference type="Gene3D" id="3.40.190.10">
    <property type="entry name" value="Periplasmic binding protein-like II"/>
    <property type="match status" value="2"/>
</dbReference>
<dbReference type="PANTHER" id="PTHR43649">
    <property type="entry name" value="ARABINOSE-BINDING PROTEIN-RELATED"/>
    <property type="match status" value="1"/>
</dbReference>
<keyword evidence="1" id="KW-1003">Cell membrane</keyword>
<dbReference type="InterPro" id="IPR006059">
    <property type="entry name" value="SBP"/>
</dbReference>
<name>A0A919XH61_9BACL</name>
<evidence type="ECO:0000256" key="5">
    <source>
        <dbReference type="ARBA" id="ARBA00023288"/>
    </source>
</evidence>
<keyword evidence="4" id="KW-0564">Palmitate</keyword>
<evidence type="ECO:0000256" key="1">
    <source>
        <dbReference type="ARBA" id="ARBA00022475"/>
    </source>
</evidence>
<dbReference type="PANTHER" id="PTHR43649:SF33">
    <property type="entry name" value="POLYGALACTURONAN_RHAMNOGALACTURONAN-BINDING PROTEIN YTCQ"/>
    <property type="match status" value="1"/>
</dbReference>
<keyword evidence="5" id="KW-0449">Lipoprotein</keyword>
<organism evidence="7 8">
    <name type="scientific">Paenibacillus albilobatus</name>
    <dbReference type="NCBI Taxonomy" id="2716884"/>
    <lineage>
        <taxon>Bacteria</taxon>
        <taxon>Bacillati</taxon>
        <taxon>Bacillota</taxon>
        <taxon>Bacilli</taxon>
        <taxon>Bacillales</taxon>
        <taxon>Paenibacillaceae</taxon>
        <taxon>Paenibacillus</taxon>
    </lineage>
</organism>
<accession>A0A919XH61</accession>
<reference evidence="7" key="1">
    <citation type="submission" date="2021-03" db="EMBL/GenBank/DDBJ databases">
        <title>Antimicrobial resistance genes in bacteria isolated from Japanese honey, and their potential for conferring macrolide and lincosamide resistance in the American foulbrood pathogen Paenibacillus larvae.</title>
        <authorList>
            <person name="Okamoto M."/>
            <person name="Kumagai M."/>
            <person name="Kanamori H."/>
            <person name="Takamatsu D."/>
        </authorList>
    </citation>
    <scope>NUCLEOTIDE SEQUENCE</scope>
    <source>
        <strain evidence="7">J2TS6</strain>
    </source>
</reference>
<evidence type="ECO:0000256" key="6">
    <source>
        <dbReference type="SAM" id="Phobius"/>
    </source>
</evidence>
<dbReference type="AlphaFoldDB" id="A0A919XH61"/>
<evidence type="ECO:0000256" key="2">
    <source>
        <dbReference type="ARBA" id="ARBA00022729"/>
    </source>
</evidence>
<sequence length="588" mass="65449">MEAYAYKAGRGILVSRASLPTFLVNECDFIYTKYDNIEVLYTNAKIDITSCSDTPDEKEGEAMKKWLYLILTMIVTLAGCSFPGMTHSPGTSGSSPGQAAGSGASPGALSFSIVLSTGSNPYAAQSPDIQQDKWVKQLEALTNTDLRMTMIPLKDVDKRLPVLLTGDDFPDVVQTVGGASSAAMAGTVEAGLFMPLDDLLREYAPRLLARIPKEAWQETSYQGKIYGIPAWLDNPSRRGTYIRTDLLKKTGLPAPKTVDEFLNVLRAFKKLGVDNPYQMRENFKYADVIFGAYDVLGYQFELKNGEVVPKFFDEKRMMQALSVYKTMLDEGLIAKNFATVSISEYSRNIHSGQAGVWTANAAGLLEFRTKVKESVPEAEVDIIPSPEGPGGSKGYGLYSSVINSYYINKNVSKEKAIGIVRFFDWMLSDEAERFFSFGIPGDTYTIENGSIKYRFPQNRDEQDEQGFRELLWLTHDLTINRQRTKLLPGGGDVLQAIDRTLTDEGLGNIVFVPDLEAFSVYPELAPNNPNQPPPLIVDHMVRMIYGKEPISDWPKVIREYRDRGGDAIIREATQRYKAHEGVLVLPTR</sequence>
<keyword evidence="2" id="KW-0732">Signal</keyword>
<gene>
    <name evidence="7" type="ORF">J2TS6_36950</name>
</gene>
<evidence type="ECO:0000313" key="8">
    <source>
        <dbReference type="Proteomes" id="UP000679779"/>
    </source>
</evidence>
<dbReference type="Proteomes" id="UP000679779">
    <property type="component" value="Unassembled WGS sequence"/>
</dbReference>
<dbReference type="EMBL" id="BORQ01000004">
    <property type="protein sequence ID" value="GIO32554.1"/>
    <property type="molecule type" value="Genomic_DNA"/>
</dbReference>
<keyword evidence="6" id="KW-0812">Transmembrane</keyword>
<comment type="caution">
    <text evidence="7">The sequence shown here is derived from an EMBL/GenBank/DDBJ whole genome shotgun (WGS) entry which is preliminary data.</text>
</comment>
<keyword evidence="8" id="KW-1185">Reference proteome</keyword>